<dbReference type="GO" id="GO:0046556">
    <property type="term" value="F:alpha-L-arabinofuranosidase activity"/>
    <property type="evidence" value="ECO:0007669"/>
    <property type="project" value="UniProtKB-EC"/>
</dbReference>
<dbReference type="SMART" id="SM00813">
    <property type="entry name" value="Alpha-L-AF_C"/>
    <property type="match status" value="1"/>
</dbReference>
<dbReference type="GO" id="GO:0046373">
    <property type="term" value="P:L-arabinose metabolic process"/>
    <property type="evidence" value="ECO:0007669"/>
    <property type="project" value="InterPro"/>
</dbReference>
<organism evidence="9 10">
    <name type="scientific">Marseilla massiliensis</name>
    <dbReference type="NCBI Taxonomy" id="1841864"/>
    <lineage>
        <taxon>Bacteria</taxon>
        <taxon>Pseudomonadati</taxon>
        <taxon>Bacteroidota</taxon>
        <taxon>Bacteroidia</taxon>
        <taxon>Bacteroidales</taxon>
        <taxon>Prevotellaceae</taxon>
        <taxon>Marseilla</taxon>
    </lineage>
</organism>
<sequence length="671" mass="75629">MNFLKLFYTLCFTACFIQAEAQGVVLEINTNKSGAEIAPTMYGIFFEDINYGADGGLYGELVKNRSFEFPQPLMGWNTIGGVEVRNDGPFSRCPHYVRLSYSGKRDMSTGIENRGFLGMSLLGGEEYRFTVWARVPGDAQAQLNVGLRDLDSQEESFTVCDTNINVCGSEWRKYAVVLTPPHTIKKASLTVFLKGNTPVDVEHVSLFPVNTWRGHENGLRKDLAQLVADLRPGVMRFPGGCIVEGATLNTRYNWKNSIGPVENRPLNETRWNYGKERTHFDYYQSYGLGFFEFFQFCEEIGAEPLPVLSCGMACQFNNDITTKGSWIAQGDSLNEFIQDAIDLIEFCNGDPEKNEWAKIRAEMGHPEPFNLKYLAIGNEQWGEWYAPMLKAFMKPIRKLYPQIKIIGSSGPWPDGKEYDYLWPEMRKAGVDFVDEHFYKDEDFFLSGASRYDNFPRKGPKVYAGEYACHGKGKKWNRFYSAICEAAFMTGLERNADVVKMATYAPLFAHINGWQWRPDMIWFDNLRSVRTSSYYVQQLFSVNRGTHVLPISVSGNTDKIYASAVADKDDKNAVIVKVVNTGEKDIPVSINLKGMNCESSMLTTVLSASESQPLGNVNYGSDKVHSILDCDNSLDNPERIIPHTAESKVMCPHITVKVAACSVSIFRIKAIK</sequence>
<dbReference type="InterPro" id="IPR008979">
    <property type="entry name" value="Galactose-bd-like_sf"/>
</dbReference>
<proteinExistence type="inferred from homology"/>
<feature type="chain" id="PRO_5037022508" description="non-reducing end alpha-L-arabinofuranosidase" evidence="7">
    <location>
        <begin position="22"/>
        <end position="671"/>
    </location>
</feature>
<name>A0A939B694_9BACT</name>
<keyword evidence="5" id="KW-0378">Hydrolase</keyword>
<evidence type="ECO:0000256" key="6">
    <source>
        <dbReference type="ARBA" id="ARBA00023180"/>
    </source>
</evidence>
<dbReference type="Gene3D" id="2.60.120.260">
    <property type="entry name" value="Galactose-binding domain-like"/>
    <property type="match status" value="1"/>
</dbReference>
<dbReference type="SUPFAM" id="SSF51445">
    <property type="entry name" value="(Trans)glycosidases"/>
    <property type="match status" value="1"/>
</dbReference>
<evidence type="ECO:0000259" key="8">
    <source>
        <dbReference type="SMART" id="SM00813"/>
    </source>
</evidence>
<protein>
    <recommendedName>
        <fullName evidence="3">non-reducing end alpha-L-arabinofuranosidase</fullName>
        <ecNumber evidence="3">3.2.1.55</ecNumber>
    </recommendedName>
</protein>
<dbReference type="InterPro" id="IPR055235">
    <property type="entry name" value="ASD1_cat"/>
</dbReference>
<gene>
    <name evidence="9" type="ORF">H6A34_00020</name>
</gene>
<evidence type="ECO:0000313" key="9">
    <source>
        <dbReference type="EMBL" id="MBM6672282.1"/>
    </source>
</evidence>
<evidence type="ECO:0000256" key="1">
    <source>
        <dbReference type="ARBA" id="ARBA00001462"/>
    </source>
</evidence>
<dbReference type="InterPro" id="IPR017853">
    <property type="entry name" value="GH"/>
</dbReference>
<evidence type="ECO:0000256" key="3">
    <source>
        <dbReference type="ARBA" id="ARBA00012670"/>
    </source>
</evidence>
<dbReference type="Gene3D" id="3.20.20.80">
    <property type="entry name" value="Glycosidases"/>
    <property type="match status" value="1"/>
</dbReference>
<accession>A0A939B694</accession>
<reference evidence="9" key="2">
    <citation type="journal article" date="2021" name="Sci. Rep.">
        <title>The distribution of antibiotic resistance genes in chicken gut microbiota commensals.</title>
        <authorList>
            <person name="Juricova H."/>
            <person name="Matiasovicova J."/>
            <person name="Kubasova T."/>
            <person name="Cejkova D."/>
            <person name="Rychlik I."/>
        </authorList>
    </citation>
    <scope>NUCLEOTIDE SEQUENCE</scope>
    <source>
        <strain evidence="9">An824</strain>
    </source>
</reference>
<evidence type="ECO:0000256" key="2">
    <source>
        <dbReference type="ARBA" id="ARBA00007186"/>
    </source>
</evidence>
<evidence type="ECO:0000256" key="7">
    <source>
        <dbReference type="SAM" id="SignalP"/>
    </source>
</evidence>
<evidence type="ECO:0000256" key="5">
    <source>
        <dbReference type="ARBA" id="ARBA00022801"/>
    </source>
</evidence>
<feature type="signal peptide" evidence="7">
    <location>
        <begin position="1"/>
        <end position="21"/>
    </location>
</feature>
<dbReference type="RefSeq" id="WP_205102681.1">
    <property type="nucleotide sequence ID" value="NZ_JACJJG010000001.1"/>
</dbReference>
<dbReference type="InterPro" id="IPR051563">
    <property type="entry name" value="Glycosyl_Hydrolase_51"/>
</dbReference>
<keyword evidence="10" id="KW-1185">Reference proteome</keyword>
<dbReference type="PANTHER" id="PTHR31776">
    <property type="entry name" value="ALPHA-L-ARABINOFURANOSIDASE 1"/>
    <property type="match status" value="1"/>
</dbReference>
<evidence type="ECO:0000256" key="4">
    <source>
        <dbReference type="ARBA" id="ARBA00022729"/>
    </source>
</evidence>
<dbReference type="InterPro" id="IPR010720">
    <property type="entry name" value="Alpha-L-AF_C"/>
</dbReference>
<dbReference type="Gene3D" id="2.60.40.1180">
    <property type="entry name" value="Golgi alpha-mannosidase II"/>
    <property type="match status" value="1"/>
</dbReference>
<dbReference type="AlphaFoldDB" id="A0A939B694"/>
<reference evidence="9" key="1">
    <citation type="submission" date="2020-08" db="EMBL/GenBank/DDBJ databases">
        <authorList>
            <person name="Cejkova D."/>
            <person name="Kubasova T."/>
            <person name="Jahodarova E."/>
            <person name="Rychlik I."/>
        </authorList>
    </citation>
    <scope>NUCLEOTIDE SEQUENCE</scope>
    <source>
        <strain evidence="9">An824</strain>
    </source>
</reference>
<comment type="similarity">
    <text evidence="2">Belongs to the glycosyl hydrolase 51 family.</text>
</comment>
<dbReference type="InterPro" id="IPR013780">
    <property type="entry name" value="Glyco_hydro_b"/>
</dbReference>
<dbReference type="Pfam" id="PF02018">
    <property type="entry name" value="CBM_4_9"/>
    <property type="match status" value="1"/>
</dbReference>
<dbReference type="SUPFAM" id="SSF49785">
    <property type="entry name" value="Galactose-binding domain-like"/>
    <property type="match status" value="1"/>
</dbReference>
<dbReference type="Proteomes" id="UP000706891">
    <property type="component" value="Unassembled WGS sequence"/>
</dbReference>
<keyword evidence="6" id="KW-0325">Glycoprotein</keyword>
<comment type="catalytic activity">
    <reaction evidence="1">
        <text>Hydrolysis of terminal non-reducing alpha-L-arabinofuranoside residues in alpha-L-arabinosides.</text>
        <dbReference type="EC" id="3.2.1.55"/>
    </reaction>
</comment>
<dbReference type="EMBL" id="JACJJG010000001">
    <property type="protein sequence ID" value="MBM6672282.1"/>
    <property type="molecule type" value="Genomic_DNA"/>
</dbReference>
<dbReference type="InterPro" id="IPR003305">
    <property type="entry name" value="CenC_carb-bd"/>
</dbReference>
<dbReference type="PANTHER" id="PTHR31776:SF0">
    <property type="entry name" value="ALPHA-L-ARABINOFURANOSIDASE 1"/>
    <property type="match status" value="1"/>
</dbReference>
<feature type="domain" description="Alpha-L-arabinofuranosidase C-terminal" evidence="8">
    <location>
        <begin position="464"/>
        <end position="661"/>
    </location>
</feature>
<dbReference type="EC" id="3.2.1.55" evidence="3"/>
<comment type="caution">
    <text evidence="9">The sequence shown here is derived from an EMBL/GenBank/DDBJ whole genome shotgun (WGS) entry which is preliminary data.</text>
</comment>
<keyword evidence="4 7" id="KW-0732">Signal</keyword>
<evidence type="ECO:0000313" key="10">
    <source>
        <dbReference type="Proteomes" id="UP000706891"/>
    </source>
</evidence>
<dbReference type="Pfam" id="PF06964">
    <property type="entry name" value="Alpha-L-AF_C"/>
    <property type="match status" value="1"/>
</dbReference>
<dbReference type="Pfam" id="PF22848">
    <property type="entry name" value="ASD1_dom"/>
    <property type="match status" value="1"/>
</dbReference>